<dbReference type="EMBL" id="SNZP01000008">
    <property type="protein sequence ID" value="TDR78357.1"/>
    <property type="molecule type" value="Genomic_DNA"/>
</dbReference>
<evidence type="ECO:0000259" key="2">
    <source>
        <dbReference type="Pfam" id="PF06812"/>
    </source>
</evidence>
<proteinExistence type="predicted"/>
<organism evidence="3 4">
    <name type="scientific">Paludibacterium purpuratum</name>
    <dbReference type="NCBI Taxonomy" id="1144873"/>
    <lineage>
        <taxon>Bacteria</taxon>
        <taxon>Pseudomonadati</taxon>
        <taxon>Pseudomonadota</taxon>
        <taxon>Betaproteobacteria</taxon>
        <taxon>Neisseriales</taxon>
        <taxon>Chromobacteriaceae</taxon>
        <taxon>Paludibacterium</taxon>
    </lineage>
</organism>
<dbReference type="Pfam" id="PF06812">
    <property type="entry name" value="ImpA_N"/>
    <property type="match status" value="1"/>
</dbReference>
<evidence type="ECO:0000313" key="3">
    <source>
        <dbReference type="EMBL" id="TDR78357.1"/>
    </source>
</evidence>
<feature type="domain" description="ImpA N-terminal" evidence="2">
    <location>
        <begin position="10"/>
        <end position="133"/>
    </location>
</feature>
<dbReference type="PANTHER" id="PTHR37951:SF1">
    <property type="entry name" value="TYPE VI SECRETION SYSTEM COMPONENT TSSA1"/>
    <property type="match status" value="1"/>
</dbReference>
<name>A0A4V3DV03_9NEIS</name>
<dbReference type="Proteomes" id="UP000295611">
    <property type="component" value="Unassembled WGS sequence"/>
</dbReference>
<reference evidence="3 4" key="1">
    <citation type="submission" date="2019-03" db="EMBL/GenBank/DDBJ databases">
        <title>Genomic Encyclopedia of Type Strains, Phase III (KMG-III): the genomes of soil and plant-associated and newly described type strains.</title>
        <authorList>
            <person name="Whitman W."/>
        </authorList>
    </citation>
    <scope>NUCLEOTIDE SEQUENCE [LARGE SCALE GENOMIC DNA]</scope>
    <source>
        <strain evidence="3 4">CECT 8976</strain>
    </source>
</reference>
<accession>A0A4V3DV03</accession>
<protein>
    <submittedName>
        <fullName evidence="3">Type VI secretion system protein ImpA</fullName>
    </submittedName>
</protein>
<evidence type="ECO:0000256" key="1">
    <source>
        <dbReference type="SAM" id="MobiDB-lite"/>
    </source>
</evidence>
<dbReference type="InterPro" id="IPR017740">
    <property type="entry name" value="TssA-like"/>
</dbReference>
<dbReference type="AlphaFoldDB" id="A0A4V3DV03"/>
<comment type="caution">
    <text evidence="3">The sequence shown here is derived from an EMBL/GenBank/DDBJ whole genome shotgun (WGS) entry which is preliminary data.</text>
</comment>
<dbReference type="InterPro" id="IPR010657">
    <property type="entry name" value="ImpA_N"/>
</dbReference>
<dbReference type="NCBIfam" id="TIGR03363">
    <property type="entry name" value="VI_chp_8"/>
    <property type="match status" value="1"/>
</dbReference>
<dbReference type="OrthoDB" id="9771118at2"/>
<sequence length="359" mass="38938">MALIDIDRLLAPCSDTAPCGDDLEYSSGFIELMQLAAGTPEVQYGAMRQDAAEPDWQNIIAQAEALMTQSHDLRLALLLTRALLARHGLDGLADGMRLILGLLAQNWARLYPRLDPDDDHDPTERNNILLALCDTEPYGILGRLRTLPFIEAPGLDPITLRMLELASDPMQAQHYDGPALDGIAAACRDNKLAALEYTADRLGRCLEAAASIEQRVGAEVGTELGVDLAPLTRLMQLGLRFLEQQLPHHPEQGRSSEAPSDASAWCDPAPSAPDRGGGGIDGEIHNSGDVARLLEQLCQYYARAEPSSPIPILLTRARKLVDLNFMDIMNELSPSGVAEIQYLSGIRPDISAADGNGYQ</sequence>
<feature type="region of interest" description="Disordered" evidence="1">
    <location>
        <begin position="248"/>
        <end position="283"/>
    </location>
</feature>
<keyword evidence="4" id="KW-1185">Reference proteome</keyword>
<dbReference type="PANTHER" id="PTHR37951">
    <property type="entry name" value="CYTOPLASMIC PROTEIN-RELATED"/>
    <property type="match status" value="1"/>
</dbReference>
<evidence type="ECO:0000313" key="4">
    <source>
        <dbReference type="Proteomes" id="UP000295611"/>
    </source>
</evidence>
<dbReference type="RefSeq" id="WP_133681085.1">
    <property type="nucleotide sequence ID" value="NZ_SNZP01000008.1"/>
</dbReference>
<gene>
    <name evidence="3" type="ORF">DFP86_10874</name>
</gene>